<keyword evidence="3" id="KW-1185">Reference proteome</keyword>
<gene>
    <name evidence="2" type="ORF">BI308_16015</name>
</gene>
<feature type="region of interest" description="Disordered" evidence="1">
    <location>
        <begin position="35"/>
        <end position="55"/>
    </location>
</feature>
<accession>A0A1L9QPJ6</accession>
<name>A0A1L9QPJ6_9CYAN</name>
<evidence type="ECO:0000313" key="3">
    <source>
        <dbReference type="Proteomes" id="UP000183940"/>
    </source>
</evidence>
<dbReference type="Proteomes" id="UP000183940">
    <property type="component" value="Unassembled WGS sequence"/>
</dbReference>
<evidence type="ECO:0000313" key="2">
    <source>
        <dbReference type="EMBL" id="OJJ24517.1"/>
    </source>
</evidence>
<comment type="caution">
    <text evidence="2">The sequence shown here is derived from an EMBL/GenBank/DDBJ whole genome shotgun (WGS) entry which is preliminary data.</text>
</comment>
<organism evidence="2 3">
    <name type="scientific">Roseofilum reptotaenium AO1-A</name>
    <dbReference type="NCBI Taxonomy" id="1925591"/>
    <lineage>
        <taxon>Bacteria</taxon>
        <taxon>Bacillati</taxon>
        <taxon>Cyanobacteriota</taxon>
        <taxon>Cyanophyceae</taxon>
        <taxon>Desertifilales</taxon>
        <taxon>Desertifilaceae</taxon>
        <taxon>Roseofilum</taxon>
    </lineage>
</organism>
<proteinExistence type="predicted"/>
<dbReference type="STRING" id="1925591.BI308_16015"/>
<evidence type="ECO:0000256" key="1">
    <source>
        <dbReference type="SAM" id="MobiDB-lite"/>
    </source>
</evidence>
<protein>
    <submittedName>
        <fullName evidence="2">Uncharacterized protein</fullName>
    </submittedName>
</protein>
<dbReference type="EMBL" id="MLAW01000029">
    <property type="protein sequence ID" value="OJJ24517.1"/>
    <property type="molecule type" value="Genomic_DNA"/>
</dbReference>
<reference evidence="2" key="1">
    <citation type="submission" date="2016-10" db="EMBL/GenBank/DDBJ databases">
        <title>CRISPR-Cas defence system in Roseofilum reptotaenium: evidence of a bacteriophage-cyanobacterium arms race in the coral black band disease.</title>
        <authorList>
            <person name="Buerger P."/>
            <person name="Wood-Charlson E.M."/>
            <person name="Weynberg K.D."/>
            <person name="Willis B."/>
            <person name="Van Oppen M.J."/>
        </authorList>
    </citation>
    <scope>NUCLEOTIDE SEQUENCE [LARGE SCALE GENOMIC DNA]</scope>
    <source>
        <strain evidence="2">AO1-A</strain>
    </source>
</reference>
<sequence>MSIQKIPLASIQKIRTYLTSLLVLPESENCRRSLSFNESDDLPEPESLDELGGLFDLGPAEEDEEAIATSPSGPWLISAVNPATALRKLPGLRLKLGLRWVSYIYRDPNEPNSGTGITWAVPEDYCATATLEEALADGCDPEHPPRPQGALDNFMAAIEGDRSAPSFMVAALLRREIQEFVYAEANRDWSHHRLIDSPPKQVKWQWKGQIKDLSPKIRKLDDGKIAVEFFTCRTSAPIAIFRHVEQYPSSSYQSKAIDQPVAIPIRTKSIKN</sequence>
<feature type="compositionally biased region" description="Acidic residues" evidence="1">
    <location>
        <begin position="38"/>
        <end position="49"/>
    </location>
</feature>
<dbReference type="AlphaFoldDB" id="A0A1L9QPJ6"/>